<reference evidence="1" key="1">
    <citation type="journal article" date="2020" name="Stud. Mycol.">
        <title>101 Dothideomycetes genomes: a test case for predicting lifestyles and emergence of pathogens.</title>
        <authorList>
            <person name="Haridas S."/>
            <person name="Albert R."/>
            <person name="Binder M."/>
            <person name="Bloem J."/>
            <person name="Labutti K."/>
            <person name="Salamov A."/>
            <person name="Andreopoulos B."/>
            <person name="Baker S."/>
            <person name="Barry K."/>
            <person name="Bills G."/>
            <person name="Bluhm B."/>
            <person name="Cannon C."/>
            <person name="Castanera R."/>
            <person name="Culley D."/>
            <person name="Daum C."/>
            <person name="Ezra D."/>
            <person name="Gonzalez J."/>
            <person name="Henrissat B."/>
            <person name="Kuo A."/>
            <person name="Liang C."/>
            <person name="Lipzen A."/>
            <person name="Lutzoni F."/>
            <person name="Magnuson J."/>
            <person name="Mondo S."/>
            <person name="Nolan M."/>
            <person name="Ohm R."/>
            <person name="Pangilinan J."/>
            <person name="Park H.-J."/>
            <person name="Ramirez L."/>
            <person name="Alfaro M."/>
            <person name="Sun H."/>
            <person name="Tritt A."/>
            <person name="Yoshinaga Y."/>
            <person name="Zwiers L.-H."/>
            <person name="Turgeon B."/>
            <person name="Goodwin S."/>
            <person name="Spatafora J."/>
            <person name="Crous P."/>
            <person name="Grigoriev I."/>
        </authorList>
    </citation>
    <scope>NUCLEOTIDE SEQUENCE</scope>
    <source>
        <strain evidence="1">CBS 110217</strain>
    </source>
</reference>
<dbReference type="OrthoDB" id="3735927at2759"/>
<proteinExistence type="predicted"/>
<gene>
    <name evidence="1" type="ORF">EK21DRAFT_73184</name>
</gene>
<organism evidence="1 2">
    <name type="scientific">Setomelanomma holmii</name>
    <dbReference type="NCBI Taxonomy" id="210430"/>
    <lineage>
        <taxon>Eukaryota</taxon>
        <taxon>Fungi</taxon>
        <taxon>Dikarya</taxon>
        <taxon>Ascomycota</taxon>
        <taxon>Pezizomycotina</taxon>
        <taxon>Dothideomycetes</taxon>
        <taxon>Pleosporomycetidae</taxon>
        <taxon>Pleosporales</taxon>
        <taxon>Pleosporineae</taxon>
        <taxon>Phaeosphaeriaceae</taxon>
        <taxon>Setomelanomma</taxon>
    </lineage>
</organism>
<protein>
    <submittedName>
        <fullName evidence="1">Uncharacterized protein</fullName>
    </submittedName>
</protein>
<dbReference type="EMBL" id="ML978235">
    <property type="protein sequence ID" value="KAF2026905.1"/>
    <property type="molecule type" value="Genomic_DNA"/>
</dbReference>
<accession>A0A9P4H3D0</accession>
<evidence type="ECO:0000313" key="1">
    <source>
        <dbReference type="EMBL" id="KAF2026905.1"/>
    </source>
</evidence>
<sequence>MPAPLAQSTQAPADPLEQRILDLLYPYRDECFDPEVDCSPEQERMALILCENIAFLIRHNQSSYGKQIDPNDVSMCSRNWAGMKSGNGPAGIGVFVNGNGYTHTVCRVQVLKGQNAVEQFVQHVDVFMANFFPNPPA</sequence>
<dbReference type="AlphaFoldDB" id="A0A9P4H3D0"/>
<keyword evidence="2" id="KW-1185">Reference proteome</keyword>
<evidence type="ECO:0000313" key="2">
    <source>
        <dbReference type="Proteomes" id="UP000799777"/>
    </source>
</evidence>
<dbReference type="Proteomes" id="UP000799777">
    <property type="component" value="Unassembled WGS sequence"/>
</dbReference>
<name>A0A9P4H3D0_9PLEO</name>
<comment type="caution">
    <text evidence="1">The sequence shown here is derived from an EMBL/GenBank/DDBJ whole genome shotgun (WGS) entry which is preliminary data.</text>
</comment>